<evidence type="ECO:0008006" key="2">
    <source>
        <dbReference type="Google" id="ProtNLM"/>
    </source>
</evidence>
<dbReference type="EMBL" id="PQ015378">
    <property type="protein sequence ID" value="XDJ14802.1"/>
    <property type="molecule type" value="Genomic_DNA"/>
</dbReference>
<reference evidence="1" key="1">
    <citation type="submission" date="2024-07" db="EMBL/GenBank/DDBJ databases">
        <authorList>
            <person name="Bringhurst R.M."/>
            <person name="Homer T.E."/>
        </authorList>
    </citation>
    <scope>NUCLEOTIDE SEQUENCE</scope>
</reference>
<name>A0AB39CD69_9VIRU</name>
<organism evidence="1">
    <name type="scientific">Pseudomonas phage RVTF4</name>
    <dbReference type="NCBI Taxonomy" id="3236931"/>
    <lineage>
        <taxon>Viruses</taxon>
    </lineage>
</organism>
<protein>
    <recommendedName>
        <fullName evidence="2">Virion structural protein</fullName>
    </recommendedName>
</protein>
<proteinExistence type="predicted"/>
<evidence type="ECO:0000313" key="1">
    <source>
        <dbReference type="EMBL" id="XDJ14802.1"/>
    </source>
</evidence>
<sequence>MQYAQPQMMQQPQQMLAGIVYNVIDQSSFNPNLPQGNDLQIQVQPSQWLQNPQSQQMLGLAVGMFRQRMQERANRSFLHTWAYNRLSQNRFQNQHWQTWVNHLYNFLEFISVVQGQSNPPNAAPGKAADTMYKCYVAQCVAEHPQLMNFLVVQGPQGPVPDQNSIGEIQKYSQLLGAIMQDTNAYRNGSMMAPQQVQQYQQPYPQYMQAGQVNVSMGGSSPGQLPPVNMMQYNQQPQYQAQRPAMGLSSMTVGQHIQTNQPLPVQSVSNSGGGSTGMDYGVPAAPEPMPVASPNPPAVMQPTESYGVTLAPISPVPVNPQTQMVATMPVEELDRPIPMSAAEVILDPHYYVPDGVEVDLERPFDTIYSPGGVITRPAYQVDWTVTRNDTHVYTQMVDPTRFIRFYTQWPDGVVQERIEEITEMMDYMRHEINPDLKAAAHRPNGEVVLTQLQVHKTITDMLPLAEVKELQLADEAQPVRLVVDFQGTTDMENEVEARRVLRKELGLDTDVKLPSHEYGSTRTHLIEIDEATFEELLGHLDTNDLQQIAKDLALMQREGKLGNRVFKFIDARLTNEVNSYLKDVLSQDVSIDHFTADINDLFDYVAQNLGEKYVKLLKEGAQTILARSLQLAKTEDEGDVIYSINDNFINLQTGWMMAELTDAKVDDEAQLVSKYTHAALIEAIKTMLGRATPAERILRRFRVVTLDGAYLEIFRGKLVENAFMFKRTA</sequence>
<accession>A0AB39CD69</accession>